<keyword evidence="4" id="KW-1185">Reference proteome</keyword>
<dbReference type="EMBL" id="PKSL01000054">
    <property type="protein sequence ID" value="POW09576.1"/>
    <property type="molecule type" value="Genomic_DNA"/>
</dbReference>
<evidence type="ECO:0000256" key="2">
    <source>
        <dbReference type="SAM" id="SignalP"/>
    </source>
</evidence>
<accession>A0A2S4VJ50</accession>
<name>A0A2S4VJ50_9BASI</name>
<gene>
    <name evidence="3" type="ORF">PSTT_06751</name>
</gene>
<sequence length="81" mass="8645">MAVLRSLVVALLSLIATHPHLTSSAHVAVDTYAPYKKPAGVRNRHVTLSSGQQQHIVTGPGPQVYPPIKGKNSVKTRRGLA</sequence>
<dbReference type="Proteomes" id="UP000239156">
    <property type="component" value="Unassembled WGS sequence"/>
</dbReference>
<organism evidence="3 4">
    <name type="scientific">Puccinia striiformis</name>
    <dbReference type="NCBI Taxonomy" id="27350"/>
    <lineage>
        <taxon>Eukaryota</taxon>
        <taxon>Fungi</taxon>
        <taxon>Dikarya</taxon>
        <taxon>Basidiomycota</taxon>
        <taxon>Pucciniomycotina</taxon>
        <taxon>Pucciniomycetes</taxon>
        <taxon>Pucciniales</taxon>
        <taxon>Pucciniaceae</taxon>
        <taxon>Puccinia</taxon>
    </lineage>
</organism>
<feature type="signal peptide" evidence="2">
    <location>
        <begin position="1"/>
        <end position="24"/>
    </location>
</feature>
<evidence type="ECO:0008006" key="5">
    <source>
        <dbReference type="Google" id="ProtNLM"/>
    </source>
</evidence>
<proteinExistence type="predicted"/>
<dbReference type="VEuPathDB" id="FungiDB:PSHT_10615"/>
<evidence type="ECO:0000313" key="4">
    <source>
        <dbReference type="Proteomes" id="UP000239156"/>
    </source>
</evidence>
<evidence type="ECO:0000313" key="3">
    <source>
        <dbReference type="EMBL" id="POW09576.1"/>
    </source>
</evidence>
<evidence type="ECO:0000256" key="1">
    <source>
        <dbReference type="SAM" id="MobiDB-lite"/>
    </source>
</evidence>
<keyword evidence="2" id="KW-0732">Signal</keyword>
<feature type="compositionally biased region" description="Basic residues" evidence="1">
    <location>
        <begin position="72"/>
        <end position="81"/>
    </location>
</feature>
<protein>
    <recommendedName>
        <fullName evidence="5">Secreted protein</fullName>
    </recommendedName>
</protein>
<dbReference type="VEuPathDB" id="FungiDB:PSTT_06751"/>
<reference evidence="3" key="1">
    <citation type="submission" date="2017-12" db="EMBL/GenBank/DDBJ databases">
        <title>Gene loss provides genomic basis for host adaptation in cereal stripe rust fungi.</title>
        <authorList>
            <person name="Xia C."/>
        </authorList>
    </citation>
    <scope>NUCLEOTIDE SEQUENCE [LARGE SCALE GENOMIC DNA]</scope>
    <source>
        <strain evidence="3">93-210</strain>
    </source>
</reference>
<feature type="region of interest" description="Disordered" evidence="1">
    <location>
        <begin position="49"/>
        <end position="81"/>
    </location>
</feature>
<comment type="caution">
    <text evidence="3">The sequence shown here is derived from an EMBL/GenBank/DDBJ whole genome shotgun (WGS) entry which is preliminary data.</text>
</comment>
<dbReference type="AlphaFoldDB" id="A0A2S4VJ50"/>
<feature type="chain" id="PRO_5015521511" description="Secreted protein" evidence="2">
    <location>
        <begin position="25"/>
        <end position="81"/>
    </location>
</feature>